<proteinExistence type="predicted"/>
<gene>
    <name evidence="1" type="ORF">C3Y92_18725</name>
</gene>
<accession>A0A4P6I539</accession>
<dbReference type="KEGG" id="dcb:C3Y92_18725"/>
<evidence type="ECO:0000313" key="2">
    <source>
        <dbReference type="Proteomes" id="UP000293296"/>
    </source>
</evidence>
<keyword evidence="2" id="KW-1185">Reference proteome</keyword>
<reference evidence="1 2" key="1">
    <citation type="submission" date="2018-02" db="EMBL/GenBank/DDBJ databases">
        <title>Genome sequence of Desulfovibrio carbinolicus DSM 3852.</title>
        <authorList>
            <person name="Wilbanks E."/>
            <person name="Skennerton C.T."/>
            <person name="Orphan V.J."/>
        </authorList>
    </citation>
    <scope>NUCLEOTIDE SEQUENCE [LARGE SCALE GENOMIC DNA]</scope>
    <source>
        <strain evidence="1 2">DSM 3852</strain>
    </source>
</reference>
<organism evidence="1 2">
    <name type="scientific">Solidesulfovibrio carbinolicus</name>
    <dbReference type="NCBI Taxonomy" id="296842"/>
    <lineage>
        <taxon>Bacteria</taxon>
        <taxon>Pseudomonadati</taxon>
        <taxon>Thermodesulfobacteriota</taxon>
        <taxon>Desulfovibrionia</taxon>
        <taxon>Desulfovibrionales</taxon>
        <taxon>Desulfovibrionaceae</taxon>
        <taxon>Solidesulfovibrio</taxon>
    </lineage>
</organism>
<dbReference type="Proteomes" id="UP000293296">
    <property type="component" value="Chromosome"/>
</dbReference>
<name>A0A4P6I539_9BACT</name>
<dbReference type="AlphaFoldDB" id="A0A4P6I539"/>
<dbReference type="RefSeq" id="WP_012749913.1">
    <property type="nucleotide sequence ID" value="NZ_CP026538.1"/>
</dbReference>
<protein>
    <submittedName>
        <fullName evidence="1">Uncharacterized protein</fullName>
    </submittedName>
</protein>
<sequence length="64" mass="7225">MDQERTIILGGVECDYDPQTRIALVYCANCSERNEVEVWLADDGRPEYAGFVCEKCGFFNTPEG</sequence>
<dbReference type="EMBL" id="CP026538">
    <property type="protein sequence ID" value="QAZ69159.1"/>
    <property type="molecule type" value="Genomic_DNA"/>
</dbReference>
<evidence type="ECO:0000313" key="1">
    <source>
        <dbReference type="EMBL" id="QAZ69159.1"/>
    </source>
</evidence>
<dbReference type="OrthoDB" id="5459086at2"/>